<dbReference type="GO" id="GO:0016020">
    <property type="term" value="C:membrane"/>
    <property type="evidence" value="ECO:0007669"/>
    <property type="project" value="UniProtKB-SubCell"/>
</dbReference>
<feature type="transmembrane region" description="Helical" evidence="6">
    <location>
        <begin position="36"/>
        <end position="55"/>
    </location>
</feature>
<evidence type="ECO:0000259" key="7">
    <source>
        <dbReference type="Pfam" id="PF00892"/>
    </source>
</evidence>
<feature type="domain" description="EamA" evidence="7">
    <location>
        <begin position="151"/>
        <end position="281"/>
    </location>
</feature>
<protein>
    <submittedName>
        <fullName evidence="8">Membrane protein</fullName>
    </submittedName>
</protein>
<dbReference type="Pfam" id="PF00892">
    <property type="entry name" value="EamA"/>
    <property type="match status" value="2"/>
</dbReference>
<dbReference type="KEGG" id="pdu:PDUR_10270"/>
<dbReference type="InterPro" id="IPR050638">
    <property type="entry name" value="AA-Vitamin_Transporters"/>
</dbReference>
<evidence type="ECO:0000313" key="8">
    <source>
        <dbReference type="EMBL" id="AIQ12262.1"/>
    </source>
</evidence>
<keyword evidence="4 6" id="KW-1133">Transmembrane helix</keyword>
<dbReference type="Proteomes" id="UP000029409">
    <property type="component" value="Chromosome"/>
</dbReference>
<dbReference type="InterPro" id="IPR000620">
    <property type="entry name" value="EamA_dom"/>
</dbReference>
<dbReference type="InterPro" id="IPR037185">
    <property type="entry name" value="EmrE-like"/>
</dbReference>
<organism evidence="8 9">
    <name type="scientific">Paenibacillus durus</name>
    <name type="common">Paenibacillus azotofixans</name>
    <dbReference type="NCBI Taxonomy" id="44251"/>
    <lineage>
        <taxon>Bacteria</taxon>
        <taxon>Bacillati</taxon>
        <taxon>Bacillota</taxon>
        <taxon>Bacilli</taxon>
        <taxon>Bacillales</taxon>
        <taxon>Paenibacillaceae</taxon>
        <taxon>Paenibacillus</taxon>
    </lineage>
</organism>
<proteinExistence type="inferred from homology"/>
<evidence type="ECO:0000256" key="1">
    <source>
        <dbReference type="ARBA" id="ARBA00004127"/>
    </source>
</evidence>
<feature type="transmembrane region" description="Helical" evidence="6">
    <location>
        <begin position="209"/>
        <end position="228"/>
    </location>
</feature>
<dbReference type="OrthoDB" id="67135at2"/>
<dbReference type="STRING" id="44251.PDUR_10270"/>
<feature type="transmembrane region" description="Helical" evidence="6">
    <location>
        <begin position="91"/>
        <end position="111"/>
    </location>
</feature>
<feature type="transmembrane region" description="Helical" evidence="6">
    <location>
        <begin position="178"/>
        <end position="197"/>
    </location>
</feature>
<evidence type="ECO:0000256" key="2">
    <source>
        <dbReference type="ARBA" id="ARBA00007362"/>
    </source>
</evidence>
<evidence type="ECO:0000256" key="6">
    <source>
        <dbReference type="SAM" id="Phobius"/>
    </source>
</evidence>
<name>A0A089HMC9_PAEDU</name>
<feature type="domain" description="EamA" evidence="7">
    <location>
        <begin position="8"/>
        <end position="136"/>
    </location>
</feature>
<feature type="transmembrane region" description="Helical" evidence="6">
    <location>
        <begin position="147"/>
        <end position="166"/>
    </location>
</feature>
<dbReference type="PANTHER" id="PTHR32322">
    <property type="entry name" value="INNER MEMBRANE TRANSPORTER"/>
    <property type="match status" value="1"/>
</dbReference>
<evidence type="ECO:0000313" key="9">
    <source>
        <dbReference type="Proteomes" id="UP000029409"/>
    </source>
</evidence>
<keyword evidence="5 6" id="KW-0472">Membrane</keyword>
<evidence type="ECO:0000256" key="5">
    <source>
        <dbReference type="ARBA" id="ARBA00023136"/>
    </source>
</evidence>
<keyword evidence="3 6" id="KW-0812">Transmembrane</keyword>
<feature type="transmembrane region" description="Helical" evidence="6">
    <location>
        <begin position="123"/>
        <end position="141"/>
    </location>
</feature>
<feature type="transmembrane region" description="Helical" evidence="6">
    <location>
        <begin position="265"/>
        <end position="284"/>
    </location>
</feature>
<dbReference type="SUPFAM" id="SSF103481">
    <property type="entry name" value="Multidrug resistance efflux transporter EmrE"/>
    <property type="match status" value="2"/>
</dbReference>
<sequence>MKSREIGVLLLLASLWGASFLFMRIASPVLGPFLLIDLRVLIAGVALVIYAAIIRHRPRLLHNWKEYLLLGALNAAIPFCLIAAAELHIDSSLAAILNSTTPLFTALVARIWIQDRFTFKKQLGLMLGILGVVILVGWNPQDMGKSILIPVSMSLAAALFIAIGGVFSSRRFKDENPLNLAIGQQLAAGVLLLPVAVSFPPSNAPGGDVILAVIGLAILSTSLAYLLYFQLIRSVGPVKTLSVTYLIPVFGILWGWLFLQEPISSSIIIGLLIILLSVTFLANFQFNLVKKRNRVDHIE</sequence>
<gene>
    <name evidence="8" type="ORF">PDUR_10270</name>
</gene>
<feature type="transmembrane region" description="Helical" evidence="6">
    <location>
        <begin position="240"/>
        <end position="259"/>
    </location>
</feature>
<dbReference type="PANTHER" id="PTHR32322:SF9">
    <property type="entry name" value="AMINO-ACID METABOLITE EFFLUX PUMP-RELATED"/>
    <property type="match status" value="1"/>
</dbReference>
<evidence type="ECO:0000256" key="4">
    <source>
        <dbReference type="ARBA" id="ARBA00022989"/>
    </source>
</evidence>
<reference evidence="8 9" key="1">
    <citation type="submission" date="2014-08" db="EMBL/GenBank/DDBJ databases">
        <title>Comparative genomics of the Paenibacillus odorifer group.</title>
        <authorList>
            <person name="den Bakker H.C."/>
            <person name="Tsai Y.-C."/>
            <person name="Martin N."/>
            <person name="Korlach J."/>
            <person name="Wiedmann M."/>
        </authorList>
    </citation>
    <scope>NUCLEOTIDE SEQUENCE [LARGE SCALE GENOMIC DNA]</scope>
    <source>
        <strain evidence="8 9">DSM 1735</strain>
    </source>
</reference>
<evidence type="ECO:0000256" key="3">
    <source>
        <dbReference type="ARBA" id="ARBA00022692"/>
    </source>
</evidence>
<dbReference type="EMBL" id="CP009288">
    <property type="protein sequence ID" value="AIQ12262.1"/>
    <property type="molecule type" value="Genomic_DNA"/>
</dbReference>
<accession>A0A089HMC9</accession>
<keyword evidence="9" id="KW-1185">Reference proteome</keyword>
<dbReference type="RefSeq" id="WP_042206124.1">
    <property type="nucleotide sequence ID" value="NZ_CP009288.1"/>
</dbReference>
<dbReference type="eggNOG" id="COG0697">
    <property type="taxonomic scope" value="Bacteria"/>
</dbReference>
<feature type="transmembrane region" description="Helical" evidence="6">
    <location>
        <begin position="67"/>
        <end position="85"/>
    </location>
</feature>
<comment type="subcellular location">
    <subcellularLocation>
        <location evidence="1">Endomembrane system</location>
        <topology evidence="1">Multi-pass membrane protein</topology>
    </subcellularLocation>
</comment>
<dbReference type="AlphaFoldDB" id="A0A089HMC9"/>
<dbReference type="Gene3D" id="1.10.3730.20">
    <property type="match status" value="1"/>
</dbReference>
<comment type="similarity">
    <text evidence="2">Belongs to the EamA transporter family.</text>
</comment>